<dbReference type="CDD" id="cd00609">
    <property type="entry name" value="AAT_like"/>
    <property type="match status" value="1"/>
</dbReference>
<dbReference type="GO" id="GO:0004400">
    <property type="term" value="F:histidinol-phosphate transaminase activity"/>
    <property type="evidence" value="ECO:0007669"/>
    <property type="project" value="UniProtKB-UniRule"/>
</dbReference>
<keyword evidence="7 9" id="KW-0368">Histidine biosynthesis</keyword>
<dbReference type="Proteomes" id="UP000622860">
    <property type="component" value="Unassembled WGS sequence"/>
</dbReference>
<evidence type="ECO:0000256" key="2">
    <source>
        <dbReference type="ARBA" id="ARBA00005011"/>
    </source>
</evidence>
<keyword evidence="12" id="KW-1185">Reference proteome</keyword>
<keyword evidence="5 9" id="KW-0808">Transferase</keyword>
<proteinExistence type="inferred from homology"/>
<comment type="similarity">
    <text evidence="9">Belongs to the class-II pyridoxal-phosphate-dependent aminotransferase family. Histidinol-phosphate aminotransferase subfamily.</text>
</comment>
<evidence type="ECO:0000256" key="3">
    <source>
        <dbReference type="ARBA" id="ARBA00011738"/>
    </source>
</evidence>
<feature type="modified residue" description="N6-(pyridoxal phosphate)lysine" evidence="9">
    <location>
        <position position="222"/>
    </location>
</feature>
<dbReference type="InterPro" id="IPR005861">
    <property type="entry name" value="HisP_aminotrans"/>
</dbReference>
<comment type="caution">
    <text evidence="11">The sequence shown here is derived from an EMBL/GenBank/DDBJ whole genome shotgun (WGS) entry which is preliminary data.</text>
</comment>
<dbReference type="HAMAP" id="MF_01023">
    <property type="entry name" value="HisC_aminotrans_2"/>
    <property type="match status" value="1"/>
</dbReference>
<gene>
    <name evidence="9 11" type="primary">hisC</name>
    <name evidence="11" type="ORF">GCM10011398_06210</name>
</gene>
<dbReference type="InterPro" id="IPR001917">
    <property type="entry name" value="Aminotrans_II_pyridoxalP_BS"/>
</dbReference>
<reference evidence="11" key="2">
    <citation type="submission" date="2020-09" db="EMBL/GenBank/DDBJ databases">
        <authorList>
            <person name="Sun Q."/>
            <person name="Zhou Y."/>
        </authorList>
    </citation>
    <scope>NUCLEOTIDE SEQUENCE</scope>
    <source>
        <strain evidence="11">CGMCC 1.12754</strain>
    </source>
</reference>
<dbReference type="PROSITE" id="PS00599">
    <property type="entry name" value="AA_TRANSFER_CLASS_2"/>
    <property type="match status" value="1"/>
</dbReference>
<dbReference type="SUPFAM" id="SSF53383">
    <property type="entry name" value="PLP-dependent transferases"/>
    <property type="match status" value="1"/>
</dbReference>
<dbReference type="InterPro" id="IPR004839">
    <property type="entry name" value="Aminotransferase_I/II_large"/>
</dbReference>
<evidence type="ECO:0000256" key="6">
    <source>
        <dbReference type="ARBA" id="ARBA00022898"/>
    </source>
</evidence>
<keyword evidence="6 9" id="KW-0663">Pyridoxal phosphate</keyword>
<sequence>MKGKRILSEMTPYKQGMQIEEVKKEYGLKRIVKLASNENPFGYSRKLQEQLPNMLHDFEIYPDGHTAELRTALAEKLRVNENQLVFGSGSDELVQLTCRAFLYPGVNTVMANPTFPQYKHNAKIEGAEIREIPNHNGYHDLEAIFNAIDENTRVVWLCSPNNPTGCLIPRSDFYSFMDKCPKDVLVVLDEAYYEYIEPGLDPDAINNISNYPNLLILRTFSKAYGLAGLRIGYGVGSERLIAKLNVVRGPFNTTSYTQKAALIALHDDLFIQETYQQNKVIRESFQRFLDNLGLSYYDSHTNFLCVKLPVSGNEMFGYLLKNGYIVRPGEGIGCPNSVRITIGNKEDMIKLQSIIHEFITS</sequence>
<dbReference type="AlphaFoldDB" id="A0A917LXE8"/>
<dbReference type="GO" id="GO:0000105">
    <property type="term" value="P:L-histidine biosynthetic process"/>
    <property type="evidence" value="ECO:0007669"/>
    <property type="project" value="UniProtKB-UniRule"/>
</dbReference>
<protein>
    <recommendedName>
        <fullName evidence="9">Histidinol-phosphate aminotransferase</fullName>
        <ecNumber evidence="9">2.6.1.9</ecNumber>
    </recommendedName>
    <alternativeName>
        <fullName evidence="9">Imidazole acetol-phosphate transaminase</fullName>
    </alternativeName>
</protein>
<dbReference type="Pfam" id="PF00155">
    <property type="entry name" value="Aminotran_1_2"/>
    <property type="match status" value="1"/>
</dbReference>
<evidence type="ECO:0000313" key="12">
    <source>
        <dbReference type="Proteomes" id="UP000622860"/>
    </source>
</evidence>
<evidence type="ECO:0000256" key="9">
    <source>
        <dbReference type="HAMAP-Rule" id="MF_01023"/>
    </source>
</evidence>
<reference evidence="11" key="1">
    <citation type="journal article" date="2014" name="Int. J. Syst. Evol. Microbiol.">
        <title>Complete genome sequence of Corynebacterium casei LMG S-19264T (=DSM 44701T), isolated from a smear-ripened cheese.</title>
        <authorList>
            <consortium name="US DOE Joint Genome Institute (JGI-PGF)"/>
            <person name="Walter F."/>
            <person name="Albersmeier A."/>
            <person name="Kalinowski J."/>
            <person name="Ruckert C."/>
        </authorList>
    </citation>
    <scope>NUCLEOTIDE SEQUENCE</scope>
    <source>
        <strain evidence="11">CGMCC 1.12754</strain>
    </source>
</reference>
<keyword evidence="4 9" id="KW-0032">Aminotransferase</keyword>
<dbReference type="RefSeq" id="WP_188453865.1">
    <property type="nucleotide sequence ID" value="NZ_BMFR01000001.1"/>
</dbReference>
<evidence type="ECO:0000256" key="1">
    <source>
        <dbReference type="ARBA" id="ARBA00001933"/>
    </source>
</evidence>
<dbReference type="InterPro" id="IPR015421">
    <property type="entry name" value="PyrdxlP-dep_Trfase_major"/>
</dbReference>
<dbReference type="NCBIfam" id="TIGR01141">
    <property type="entry name" value="hisC"/>
    <property type="match status" value="1"/>
</dbReference>
<dbReference type="PANTHER" id="PTHR43643">
    <property type="entry name" value="HISTIDINOL-PHOSPHATE AMINOTRANSFERASE 2"/>
    <property type="match status" value="1"/>
</dbReference>
<dbReference type="InterPro" id="IPR015424">
    <property type="entry name" value="PyrdxlP-dep_Trfase"/>
</dbReference>
<feature type="domain" description="Aminotransferase class I/classII large" evidence="10">
    <location>
        <begin position="30"/>
        <end position="348"/>
    </location>
</feature>
<evidence type="ECO:0000256" key="7">
    <source>
        <dbReference type="ARBA" id="ARBA00023102"/>
    </source>
</evidence>
<dbReference type="EMBL" id="BMFR01000001">
    <property type="protein sequence ID" value="GGG65312.1"/>
    <property type="molecule type" value="Genomic_DNA"/>
</dbReference>
<comment type="pathway">
    <text evidence="2 9">Amino-acid biosynthesis; L-histidine biosynthesis; L-histidine from 5-phospho-alpha-D-ribose 1-diphosphate: step 7/9.</text>
</comment>
<comment type="cofactor">
    <cofactor evidence="1 9">
        <name>pyridoxal 5'-phosphate</name>
        <dbReference type="ChEBI" id="CHEBI:597326"/>
    </cofactor>
</comment>
<evidence type="ECO:0000256" key="4">
    <source>
        <dbReference type="ARBA" id="ARBA00022576"/>
    </source>
</evidence>
<evidence type="ECO:0000259" key="10">
    <source>
        <dbReference type="Pfam" id="PF00155"/>
    </source>
</evidence>
<dbReference type="PANTHER" id="PTHR43643:SF3">
    <property type="entry name" value="HISTIDINOL-PHOSPHATE AMINOTRANSFERASE"/>
    <property type="match status" value="1"/>
</dbReference>
<keyword evidence="9" id="KW-0028">Amino-acid biosynthesis</keyword>
<dbReference type="InterPro" id="IPR050106">
    <property type="entry name" value="HistidinolP_aminotransfase"/>
</dbReference>
<comment type="catalytic activity">
    <reaction evidence="8 9">
        <text>L-histidinol phosphate + 2-oxoglutarate = 3-(imidazol-4-yl)-2-oxopropyl phosphate + L-glutamate</text>
        <dbReference type="Rhea" id="RHEA:23744"/>
        <dbReference type="ChEBI" id="CHEBI:16810"/>
        <dbReference type="ChEBI" id="CHEBI:29985"/>
        <dbReference type="ChEBI" id="CHEBI:57766"/>
        <dbReference type="ChEBI" id="CHEBI:57980"/>
        <dbReference type="EC" id="2.6.1.9"/>
    </reaction>
</comment>
<evidence type="ECO:0000313" key="11">
    <source>
        <dbReference type="EMBL" id="GGG65312.1"/>
    </source>
</evidence>
<dbReference type="GO" id="GO:0030170">
    <property type="term" value="F:pyridoxal phosphate binding"/>
    <property type="evidence" value="ECO:0007669"/>
    <property type="project" value="InterPro"/>
</dbReference>
<evidence type="ECO:0000256" key="8">
    <source>
        <dbReference type="ARBA" id="ARBA00047481"/>
    </source>
</evidence>
<dbReference type="InterPro" id="IPR015422">
    <property type="entry name" value="PyrdxlP-dep_Trfase_small"/>
</dbReference>
<dbReference type="Gene3D" id="3.90.1150.10">
    <property type="entry name" value="Aspartate Aminotransferase, domain 1"/>
    <property type="match status" value="1"/>
</dbReference>
<dbReference type="EC" id="2.6.1.9" evidence="9"/>
<dbReference type="Gene3D" id="3.40.640.10">
    <property type="entry name" value="Type I PLP-dependent aspartate aminotransferase-like (Major domain)"/>
    <property type="match status" value="1"/>
</dbReference>
<name>A0A917LXE8_9BACI</name>
<evidence type="ECO:0000256" key="5">
    <source>
        <dbReference type="ARBA" id="ARBA00022679"/>
    </source>
</evidence>
<accession>A0A917LXE8</accession>
<comment type="subunit">
    <text evidence="3 9">Homodimer.</text>
</comment>
<organism evidence="11 12">
    <name type="scientific">Virgibacillus oceani</name>
    <dbReference type="NCBI Taxonomy" id="1479511"/>
    <lineage>
        <taxon>Bacteria</taxon>
        <taxon>Bacillati</taxon>
        <taxon>Bacillota</taxon>
        <taxon>Bacilli</taxon>
        <taxon>Bacillales</taxon>
        <taxon>Bacillaceae</taxon>
        <taxon>Virgibacillus</taxon>
    </lineage>
</organism>